<evidence type="ECO:0000256" key="1">
    <source>
        <dbReference type="SAM" id="MobiDB-lite"/>
    </source>
</evidence>
<organism evidence="2 3">
    <name type="scientific">Thyridium curvatum</name>
    <dbReference type="NCBI Taxonomy" id="1093900"/>
    <lineage>
        <taxon>Eukaryota</taxon>
        <taxon>Fungi</taxon>
        <taxon>Dikarya</taxon>
        <taxon>Ascomycota</taxon>
        <taxon>Pezizomycotina</taxon>
        <taxon>Sordariomycetes</taxon>
        <taxon>Sordariomycetidae</taxon>
        <taxon>Thyridiales</taxon>
        <taxon>Thyridiaceae</taxon>
        <taxon>Thyridium</taxon>
    </lineage>
</organism>
<evidence type="ECO:0000313" key="3">
    <source>
        <dbReference type="Proteomes" id="UP000319257"/>
    </source>
</evidence>
<dbReference type="OrthoDB" id="3492129at2759"/>
<feature type="compositionally biased region" description="Basic and acidic residues" evidence="1">
    <location>
        <begin position="70"/>
        <end position="84"/>
    </location>
</feature>
<protein>
    <submittedName>
        <fullName evidence="2">Uncharacterized protein</fullName>
    </submittedName>
</protein>
<dbReference type="AlphaFoldDB" id="A0A507AX73"/>
<feature type="region of interest" description="Disordered" evidence="1">
    <location>
        <begin position="1"/>
        <end position="47"/>
    </location>
</feature>
<keyword evidence="3" id="KW-1185">Reference proteome</keyword>
<name>A0A507AX73_9PEZI</name>
<dbReference type="InParanoid" id="A0A507AX73"/>
<feature type="region of interest" description="Disordered" evidence="1">
    <location>
        <begin position="258"/>
        <end position="295"/>
    </location>
</feature>
<accession>A0A507AX73</accession>
<reference evidence="2 3" key="1">
    <citation type="submission" date="2019-06" db="EMBL/GenBank/DDBJ databases">
        <title>Draft genome sequence of the filamentous fungus Phialemoniopsis curvata isolated from diesel fuel.</title>
        <authorList>
            <person name="Varaljay V.A."/>
            <person name="Lyon W.J."/>
            <person name="Crouch A.L."/>
            <person name="Drake C.E."/>
            <person name="Hollomon J.M."/>
            <person name="Nadeau L.J."/>
            <person name="Nunn H.S."/>
            <person name="Stevenson B.S."/>
            <person name="Bojanowski C.L."/>
            <person name="Crookes-Goodson W.J."/>
        </authorList>
    </citation>
    <scope>NUCLEOTIDE SEQUENCE [LARGE SCALE GENOMIC DNA]</scope>
    <source>
        <strain evidence="2 3">D216</strain>
    </source>
</reference>
<dbReference type="RefSeq" id="XP_030991232.1">
    <property type="nucleotide sequence ID" value="XM_031144209.1"/>
</dbReference>
<dbReference type="Proteomes" id="UP000319257">
    <property type="component" value="Unassembled WGS sequence"/>
</dbReference>
<gene>
    <name evidence="2" type="ORF">E0L32_009264</name>
</gene>
<comment type="caution">
    <text evidence="2">The sequence shown here is derived from an EMBL/GenBank/DDBJ whole genome shotgun (WGS) entry which is preliminary data.</text>
</comment>
<proteinExistence type="predicted"/>
<evidence type="ECO:0000313" key="2">
    <source>
        <dbReference type="EMBL" id="TPX09521.1"/>
    </source>
</evidence>
<dbReference type="EMBL" id="SKBQ01000066">
    <property type="protein sequence ID" value="TPX09521.1"/>
    <property type="molecule type" value="Genomic_DNA"/>
</dbReference>
<dbReference type="GeneID" id="41976711"/>
<feature type="region of interest" description="Disordered" evidence="1">
    <location>
        <begin position="70"/>
        <end position="93"/>
    </location>
</feature>
<sequence length="385" mass="42161">MDVRKQRPPNLEPTWNDPFRPYDHDGHPKTAFRVARSPGLAPSPLTPTGFPMLMDHSGSEYDRAVVQKLDPRGRPTPVDDKLVDPRPPSAEGTCLTAGLRGFTVATPTDPKIPDKAAALLNRNTLPKPPTLLSETRSILLAGLSDSKVSALVSPVTRGPPVASAPIPVPRRDAFQTRQQLRAWGHVYLGNAVKADVFVTPVALRDRKPSSSESGDIRHPISPDVLTVRARVRPRSLQRKPFVIQRNFNVAELRATLPEPAASLPDRTQRRHSVQLPPRAPPHSTRRRPSVASISVPPGVLPSVEMGRAMLRGSDNTVPIHLEYARMHLPILAALMMSGHIDKGDIIDLPLPRPEAWVQTVAYVYTGQGEVTEAIKQNIRHLAGSV</sequence>